<keyword evidence="3" id="KW-1185">Reference proteome</keyword>
<organism evidence="2 3">
    <name type="scientific">Collybiopsis luxurians FD-317 M1</name>
    <dbReference type="NCBI Taxonomy" id="944289"/>
    <lineage>
        <taxon>Eukaryota</taxon>
        <taxon>Fungi</taxon>
        <taxon>Dikarya</taxon>
        <taxon>Basidiomycota</taxon>
        <taxon>Agaricomycotina</taxon>
        <taxon>Agaricomycetes</taxon>
        <taxon>Agaricomycetidae</taxon>
        <taxon>Agaricales</taxon>
        <taxon>Marasmiineae</taxon>
        <taxon>Omphalotaceae</taxon>
        <taxon>Collybiopsis</taxon>
        <taxon>Collybiopsis luxurians</taxon>
    </lineage>
</organism>
<sequence>MLPAVPFEDLDTQPDPTVNGIHSLNLSSFNCMALTQFAPDGETLSDAHFLAAETPEQLERNSHSEDEESSMYPIVHPLRLTSEQPTSEAVGAPSNTNTFSGSKVLRQGTAQYQTMLSFGSGSAEQPIATNQRTKSLKDRLGKKRE</sequence>
<dbReference type="Proteomes" id="UP000053593">
    <property type="component" value="Unassembled WGS sequence"/>
</dbReference>
<evidence type="ECO:0000313" key="2">
    <source>
        <dbReference type="EMBL" id="KIK55332.1"/>
    </source>
</evidence>
<protein>
    <submittedName>
        <fullName evidence="2">Unplaced genomic scaffold GYMLUscaffold_59, whole genome shotgun sequence</fullName>
    </submittedName>
</protein>
<accession>A0A0D0CBB7</accession>
<proteinExistence type="predicted"/>
<dbReference type="HOGENOM" id="CLU_1787069_0_0_1"/>
<dbReference type="EMBL" id="KN834807">
    <property type="protein sequence ID" value="KIK55332.1"/>
    <property type="molecule type" value="Genomic_DNA"/>
</dbReference>
<evidence type="ECO:0000256" key="1">
    <source>
        <dbReference type="SAM" id="MobiDB-lite"/>
    </source>
</evidence>
<feature type="compositionally biased region" description="Polar residues" evidence="1">
    <location>
        <begin position="84"/>
        <end position="101"/>
    </location>
</feature>
<gene>
    <name evidence="2" type="ORF">GYMLUDRAFT_248752</name>
</gene>
<name>A0A0D0CBB7_9AGAR</name>
<evidence type="ECO:0000313" key="3">
    <source>
        <dbReference type="Proteomes" id="UP000053593"/>
    </source>
</evidence>
<dbReference type="AlphaFoldDB" id="A0A0D0CBB7"/>
<feature type="compositionally biased region" description="Polar residues" evidence="1">
    <location>
        <begin position="116"/>
        <end position="133"/>
    </location>
</feature>
<feature type="region of interest" description="Disordered" evidence="1">
    <location>
        <begin position="116"/>
        <end position="145"/>
    </location>
</feature>
<reference evidence="2 3" key="1">
    <citation type="submission" date="2014-04" db="EMBL/GenBank/DDBJ databases">
        <title>Evolutionary Origins and Diversification of the Mycorrhizal Mutualists.</title>
        <authorList>
            <consortium name="DOE Joint Genome Institute"/>
            <consortium name="Mycorrhizal Genomics Consortium"/>
            <person name="Kohler A."/>
            <person name="Kuo A."/>
            <person name="Nagy L.G."/>
            <person name="Floudas D."/>
            <person name="Copeland A."/>
            <person name="Barry K.W."/>
            <person name="Cichocki N."/>
            <person name="Veneault-Fourrey C."/>
            <person name="LaButti K."/>
            <person name="Lindquist E.A."/>
            <person name="Lipzen A."/>
            <person name="Lundell T."/>
            <person name="Morin E."/>
            <person name="Murat C."/>
            <person name="Riley R."/>
            <person name="Ohm R."/>
            <person name="Sun H."/>
            <person name="Tunlid A."/>
            <person name="Henrissat B."/>
            <person name="Grigoriev I.V."/>
            <person name="Hibbett D.S."/>
            <person name="Martin F."/>
        </authorList>
    </citation>
    <scope>NUCLEOTIDE SEQUENCE [LARGE SCALE GENOMIC DNA]</scope>
    <source>
        <strain evidence="2 3">FD-317 M1</strain>
    </source>
</reference>
<feature type="region of interest" description="Disordered" evidence="1">
    <location>
        <begin position="84"/>
        <end position="103"/>
    </location>
</feature>